<evidence type="ECO:0000256" key="7">
    <source>
        <dbReference type="ARBA" id="ARBA00022605"/>
    </source>
</evidence>
<dbReference type="Pfam" id="PF20979">
    <property type="entry name" value="Arginosuc_syn_C"/>
    <property type="match status" value="1"/>
</dbReference>
<comment type="pathway">
    <text evidence="1 10">Amino-acid biosynthesis; L-arginine biosynthesis; L-arginine from L-ornithine and carbamoyl phosphate: step 2/3.</text>
</comment>
<evidence type="ECO:0000256" key="4">
    <source>
        <dbReference type="ARBA" id="ARBA00022490"/>
    </source>
</evidence>
<reference evidence="13 14" key="1">
    <citation type="journal article" date="2014" name="Appl. Environ. Microbiol.">
        <title>Comparative Genome Analysis of 'Candidatus Methanoplasma termitum' Indicates a New Mode of Energy Metabolism in the Seventh Order of Methanogens.</title>
        <authorList>
            <person name="Lang K."/>
            <person name="Schuldes J."/>
            <person name="Klingl A."/>
            <person name="Poehlein A."/>
            <person name="Daniel R."/>
            <person name="Brune A."/>
        </authorList>
    </citation>
    <scope>NUCLEOTIDE SEQUENCE [LARGE SCALE GENOMIC DNA]</scope>
    <source>
        <strain evidence="14">Mpt1</strain>
    </source>
</reference>
<dbReference type="Gene3D" id="1.20.5.470">
    <property type="entry name" value="Single helix bin"/>
    <property type="match status" value="1"/>
</dbReference>
<dbReference type="Proteomes" id="UP000030787">
    <property type="component" value="Chromosome"/>
</dbReference>
<organism evidence="13 14">
    <name type="scientific">Candidatus Methanoplasma termitum</name>
    <dbReference type="NCBI Taxonomy" id="1577791"/>
    <lineage>
        <taxon>Archaea</taxon>
        <taxon>Methanobacteriati</taxon>
        <taxon>Thermoplasmatota</taxon>
        <taxon>Thermoplasmata</taxon>
        <taxon>Methanomassiliicoccales</taxon>
        <taxon>Methanomassiliicoccaceae</taxon>
        <taxon>Candidatus Methanoplasma</taxon>
    </lineage>
</organism>
<evidence type="ECO:0000256" key="8">
    <source>
        <dbReference type="ARBA" id="ARBA00022741"/>
    </source>
</evidence>
<dbReference type="EMBL" id="CP010070">
    <property type="protein sequence ID" value="AIZ56217.1"/>
    <property type="molecule type" value="Genomic_DNA"/>
</dbReference>
<feature type="binding site" evidence="10">
    <location>
        <position position="191"/>
    </location>
    <ligand>
        <name>L-citrulline</name>
        <dbReference type="ChEBI" id="CHEBI:57743"/>
    </ligand>
</feature>
<dbReference type="GO" id="GO:0006526">
    <property type="term" value="P:L-arginine biosynthetic process"/>
    <property type="evidence" value="ECO:0007669"/>
    <property type="project" value="UniProtKB-UniRule"/>
</dbReference>
<dbReference type="SUPFAM" id="SSF69864">
    <property type="entry name" value="Argininosuccinate synthetase, C-terminal domain"/>
    <property type="match status" value="1"/>
</dbReference>
<dbReference type="InterPro" id="IPR048267">
    <property type="entry name" value="Arginosuc_syn_N"/>
</dbReference>
<keyword evidence="4 10" id="KW-0963">Cytoplasm</keyword>
<dbReference type="HOGENOM" id="CLU_032784_4_2_2"/>
<dbReference type="UniPathway" id="UPA00068">
    <property type="reaction ID" value="UER00113"/>
</dbReference>
<dbReference type="KEGG" id="mear:Mpt1_c03190"/>
<keyword evidence="5 10" id="KW-0055">Arginine biosynthesis</keyword>
<dbReference type="AlphaFoldDB" id="A0A0A7LD46"/>
<dbReference type="Gene3D" id="3.90.1260.10">
    <property type="entry name" value="Argininosuccinate synthetase, chain A, domain 2"/>
    <property type="match status" value="1"/>
</dbReference>
<dbReference type="InterPro" id="IPR023434">
    <property type="entry name" value="Arginosuc_synth_type_1_subfam"/>
</dbReference>
<keyword evidence="7 10" id="KW-0028">Amino-acid biosynthesis</keyword>
<keyword evidence="8 10" id="KW-0547">Nucleotide-binding</keyword>
<dbReference type="GO" id="GO:0005524">
    <property type="term" value="F:ATP binding"/>
    <property type="evidence" value="ECO:0007669"/>
    <property type="project" value="UniProtKB-UniRule"/>
</dbReference>
<dbReference type="Pfam" id="PF00764">
    <property type="entry name" value="Arginosuc_synth"/>
    <property type="match status" value="1"/>
</dbReference>
<evidence type="ECO:0000256" key="9">
    <source>
        <dbReference type="ARBA" id="ARBA00022840"/>
    </source>
</evidence>
<feature type="binding site" evidence="10">
    <location>
        <position position="276"/>
    </location>
    <ligand>
        <name>L-citrulline</name>
        <dbReference type="ChEBI" id="CHEBI:57743"/>
    </ligand>
</feature>
<evidence type="ECO:0000259" key="12">
    <source>
        <dbReference type="Pfam" id="PF20979"/>
    </source>
</evidence>
<dbReference type="Gene3D" id="3.40.50.620">
    <property type="entry name" value="HUPs"/>
    <property type="match status" value="1"/>
</dbReference>
<dbReference type="PROSITE" id="PS00564">
    <property type="entry name" value="ARGININOSUCCIN_SYN_1"/>
    <property type="match status" value="1"/>
</dbReference>
<comment type="similarity">
    <text evidence="10">Belongs to the argininosuccinate synthase family. Type 1 subfamily.</text>
</comment>
<feature type="binding site" evidence="10">
    <location>
        <begin position="25"/>
        <end position="33"/>
    </location>
    <ligand>
        <name>ATP</name>
        <dbReference type="ChEBI" id="CHEBI:30616"/>
    </ligand>
</feature>
<evidence type="ECO:0000256" key="3">
    <source>
        <dbReference type="ARBA" id="ARBA00012286"/>
    </source>
</evidence>
<dbReference type="InterPro" id="IPR048268">
    <property type="entry name" value="Arginosuc_syn_C"/>
</dbReference>
<dbReference type="GO" id="GO:0000050">
    <property type="term" value="P:urea cycle"/>
    <property type="evidence" value="ECO:0007669"/>
    <property type="project" value="TreeGrafter"/>
</dbReference>
<feature type="binding site" evidence="10">
    <location>
        <position position="143"/>
    </location>
    <ligand>
        <name>L-citrulline</name>
        <dbReference type="ChEBI" id="CHEBI:57743"/>
    </ligand>
</feature>
<keyword evidence="14" id="KW-1185">Reference proteome</keyword>
<dbReference type="EC" id="6.3.4.5" evidence="3 10"/>
<evidence type="ECO:0000313" key="13">
    <source>
        <dbReference type="EMBL" id="AIZ56217.1"/>
    </source>
</evidence>
<protein>
    <recommendedName>
        <fullName evidence="3 10">Argininosuccinate synthase</fullName>
        <ecNumber evidence="3 10">6.3.4.5</ecNumber>
    </recommendedName>
    <alternativeName>
        <fullName evidence="10">Citrulline--aspartate ligase</fullName>
    </alternativeName>
</protein>
<feature type="binding site" evidence="10">
    <location>
        <position position="139"/>
    </location>
    <ligand>
        <name>L-aspartate</name>
        <dbReference type="ChEBI" id="CHEBI:29991"/>
    </ligand>
</feature>
<dbReference type="InterPro" id="IPR018223">
    <property type="entry name" value="Arginosuc_synth_CS"/>
</dbReference>
<evidence type="ECO:0000256" key="1">
    <source>
        <dbReference type="ARBA" id="ARBA00004967"/>
    </source>
</evidence>
<name>A0A0A7LD46_9ARCH</name>
<dbReference type="InterPro" id="IPR014729">
    <property type="entry name" value="Rossmann-like_a/b/a_fold"/>
</dbReference>
<comment type="caution">
    <text evidence="10">Lacks conserved residue(s) required for the propagation of feature annotation.</text>
</comment>
<dbReference type="STRING" id="1577791.Mpt1_c03190"/>
<comment type="catalytic activity">
    <reaction evidence="10">
        <text>L-citrulline + L-aspartate + ATP = 2-(N(omega)-L-arginino)succinate + AMP + diphosphate + H(+)</text>
        <dbReference type="Rhea" id="RHEA:10932"/>
        <dbReference type="ChEBI" id="CHEBI:15378"/>
        <dbReference type="ChEBI" id="CHEBI:29991"/>
        <dbReference type="ChEBI" id="CHEBI:30616"/>
        <dbReference type="ChEBI" id="CHEBI:33019"/>
        <dbReference type="ChEBI" id="CHEBI:57472"/>
        <dbReference type="ChEBI" id="CHEBI:57743"/>
        <dbReference type="ChEBI" id="CHEBI:456215"/>
        <dbReference type="EC" id="6.3.4.5"/>
    </reaction>
</comment>
<evidence type="ECO:0000313" key="14">
    <source>
        <dbReference type="Proteomes" id="UP000030787"/>
    </source>
</evidence>
<feature type="binding site" evidence="10">
    <location>
        <position position="133"/>
    </location>
    <ligand>
        <name>ATP</name>
        <dbReference type="ChEBI" id="CHEBI:30616"/>
    </ligand>
</feature>
<feature type="binding site" evidence="10">
    <location>
        <position position="139"/>
    </location>
    <ligand>
        <name>L-citrulline</name>
        <dbReference type="ChEBI" id="CHEBI:57743"/>
    </ligand>
</feature>
<feature type="binding site" evidence="10">
    <location>
        <position position="288"/>
    </location>
    <ligand>
        <name>L-citrulline</name>
        <dbReference type="ChEBI" id="CHEBI:57743"/>
    </ligand>
</feature>
<proteinExistence type="inferred from homology"/>
<feature type="domain" description="Arginosuccinate synthase-like N-terminal" evidence="11">
    <location>
        <begin position="21"/>
        <end position="181"/>
    </location>
</feature>
<dbReference type="InterPro" id="IPR001518">
    <property type="entry name" value="Arginosuc_synth"/>
</dbReference>
<evidence type="ECO:0000259" key="11">
    <source>
        <dbReference type="Pfam" id="PF00764"/>
    </source>
</evidence>
<feature type="binding site" evidence="10">
    <location>
        <position position="140"/>
    </location>
    <ligand>
        <name>L-aspartate</name>
        <dbReference type="ChEBI" id="CHEBI:29991"/>
    </ligand>
</feature>
<dbReference type="PANTHER" id="PTHR11587">
    <property type="entry name" value="ARGININOSUCCINATE SYNTHASE"/>
    <property type="match status" value="1"/>
</dbReference>
<dbReference type="HAMAP" id="MF_00005">
    <property type="entry name" value="Arg_succ_synth_type1"/>
    <property type="match status" value="1"/>
</dbReference>
<dbReference type="PANTHER" id="PTHR11587:SF2">
    <property type="entry name" value="ARGININOSUCCINATE SYNTHASE"/>
    <property type="match status" value="1"/>
</dbReference>
<feature type="binding site" evidence="10">
    <location>
        <position position="103"/>
    </location>
    <ligand>
        <name>L-citrulline</name>
        <dbReference type="ChEBI" id="CHEBI:57743"/>
    </ligand>
</feature>
<dbReference type="GO" id="GO:0004055">
    <property type="term" value="F:argininosuccinate synthase activity"/>
    <property type="evidence" value="ECO:0007669"/>
    <property type="project" value="UniProtKB-UniRule"/>
</dbReference>
<dbReference type="CDD" id="cd01999">
    <property type="entry name" value="ASS"/>
    <property type="match status" value="1"/>
</dbReference>
<dbReference type="NCBIfam" id="NF001770">
    <property type="entry name" value="PRK00509.1"/>
    <property type="match status" value="1"/>
</dbReference>
<keyword evidence="6 10" id="KW-0436">Ligase</keyword>
<dbReference type="GO" id="GO:0000053">
    <property type="term" value="P:argininosuccinate metabolic process"/>
    <property type="evidence" value="ECO:0007669"/>
    <property type="project" value="TreeGrafter"/>
</dbReference>
<evidence type="ECO:0000256" key="6">
    <source>
        <dbReference type="ARBA" id="ARBA00022598"/>
    </source>
</evidence>
<evidence type="ECO:0000256" key="2">
    <source>
        <dbReference type="ARBA" id="ARBA00011881"/>
    </source>
</evidence>
<accession>A0A0A7LD46</accession>
<feature type="binding site" evidence="10">
    <location>
        <position position="135"/>
    </location>
    <ligand>
        <name>L-aspartate</name>
        <dbReference type="ChEBI" id="CHEBI:29991"/>
    </ligand>
</feature>
<comment type="subunit">
    <text evidence="2 10">Homotetramer.</text>
</comment>
<dbReference type="InterPro" id="IPR024074">
    <property type="entry name" value="AS_cat/multimer_dom_body"/>
</dbReference>
<dbReference type="SUPFAM" id="SSF52402">
    <property type="entry name" value="Adenine nucleotide alpha hydrolases-like"/>
    <property type="match status" value="1"/>
</dbReference>
<sequence length="415" mass="46315">MDTMASNAKKTDPKSNAEREKVVLAYSGGLDTSIAIKWIQDKYDLDVIAVAIDVGQPPSSDDIIARAIRNGAEKAQLIEAKDEFVNEYIWPALKANAMYQNIYPLSTSIARPLIAKKLVEVAKKEGAKYVAHGCTGKGNDQVRFDVGIVSMDPDLKIIAPIREWVMTREEEIDYANKNKIEIIVKKNSIYSRDENLWGASCEAGVLEDAWTEPPKDVWVHTVDPKDAPNEPEYVEIDFEKGIPVGLNGKRMKGVELIESLYKIAGRNGVGRIDHIEDRLVGIKSRETYECPASIVLITAHRALEAMTLTKDVIEYKRGIEQKLSQLIYDGLWFGGLREPICAFVDKTQEFVTGKIRVRLHKGSCMVVGRKSPYSLYDVGLSTYGKGDSFDHNAAVGFIYCWGLPDRTAAKARKKK</sequence>
<keyword evidence="9 10" id="KW-0067">ATP-binding</keyword>
<dbReference type="FunFam" id="3.90.1260.10:FF:000007">
    <property type="entry name" value="Argininosuccinate synthase"/>
    <property type="match status" value="1"/>
</dbReference>
<comment type="subcellular location">
    <subcellularLocation>
        <location evidence="10">Cytoplasm</location>
    </subcellularLocation>
</comment>
<feature type="domain" description="Arginosuccinate synthase C-terminal" evidence="12">
    <location>
        <begin position="190"/>
        <end position="406"/>
    </location>
</feature>
<evidence type="ECO:0000256" key="10">
    <source>
        <dbReference type="HAMAP-Rule" id="MF_00005"/>
    </source>
</evidence>
<feature type="binding site" evidence="10">
    <location>
        <position position="108"/>
    </location>
    <ligand>
        <name>L-citrulline</name>
        <dbReference type="ChEBI" id="CHEBI:57743"/>
    </ligand>
</feature>
<evidence type="ECO:0000256" key="5">
    <source>
        <dbReference type="ARBA" id="ARBA00022571"/>
    </source>
</evidence>
<dbReference type="NCBIfam" id="TIGR00032">
    <property type="entry name" value="argG"/>
    <property type="match status" value="1"/>
</dbReference>
<feature type="binding site" evidence="10">
    <location>
        <position position="200"/>
    </location>
    <ligand>
        <name>L-citrulline</name>
        <dbReference type="ChEBI" id="CHEBI:57743"/>
    </ligand>
</feature>
<dbReference type="FunFam" id="3.40.50.620:FF:000038">
    <property type="entry name" value="Argininosuccinate synthase"/>
    <property type="match status" value="1"/>
</dbReference>
<gene>
    <name evidence="10 13" type="primary">argG</name>
    <name evidence="13" type="ORF">Mpt1_c03190</name>
</gene>
<dbReference type="GO" id="GO:0005737">
    <property type="term" value="C:cytoplasm"/>
    <property type="evidence" value="ECO:0007669"/>
    <property type="project" value="UniProtKB-SubCell"/>
</dbReference>
<dbReference type="PROSITE" id="PS00565">
    <property type="entry name" value="ARGININOSUCCIN_SYN_2"/>
    <property type="match status" value="1"/>
</dbReference>